<keyword evidence="5" id="KW-1185">Reference proteome</keyword>
<keyword evidence="2" id="KW-1133">Transmembrane helix</keyword>
<keyword evidence="2" id="KW-0472">Membrane</keyword>
<evidence type="ECO:0000256" key="1">
    <source>
        <dbReference type="SAM" id="MobiDB-lite"/>
    </source>
</evidence>
<feature type="signal peptide" evidence="3">
    <location>
        <begin position="1"/>
        <end position="18"/>
    </location>
</feature>
<feature type="compositionally biased region" description="Polar residues" evidence="1">
    <location>
        <begin position="870"/>
        <end position="880"/>
    </location>
</feature>
<accession>A0A1Q9EBX4</accession>
<feature type="compositionally biased region" description="Low complexity" evidence="1">
    <location>
        <begin position="346"/>
        <end position="358"/>
    </location>
</feature>
<evidence type="ECO:0000313" key="5">
    <source>
        <dbReference type="Proteomes" id="UP000186817"/>
    </source>
</evidence>
<feature type="compositionally biased region" description="Low complexity" evidence="1">
    <location>
        <begin position="900"/>
        <end position="931"/>
    </location>
</feature>
<feature type="region of interest" description="Disordered" evidence="1">
    <location>
        <begin position="870"/>
        <end position="957"/>
    </location>
</feature>
<organism evidence="4 5">
    <name type="scientific">Symbiodinium microadriaticum</name>
    <name type="common">Dinoflagellate</name>
    <name type="synonym">Zooxanthella microadriatica</name>
    <dbReference type="NCBI Taxonomy" id="2951"/>
    <lineage>
        <taxon>Eukaryota</taxon>
        <taxon>Sar</taxon>
        <taxon>Alveolata</taxon>
        <taxon>Dinophyceae</taxon>
        <taxon>Suessiales</taxon>
        <taxon>Symbiodiniaceae</taxon>
        <taxon>Symbiodinium</taxon>
    </lineage>
</organism>
<dbReference type="AlphaFoldDB" id="A0A1Q9EBX4"/>
<dbReference type="OrthoDB" id="437746at2759"/>
<name>A0A1Q9EBX4_SYMMI</name>
<feature type="transmembrane region" description="Helical" evidence="2">
    <location>
        <begin position="590"/>
        <end position="611"/>
    </location>
</feature>
<feature type="compositionally biased region" description="Polar residues" evidence="1">
    <location>
        <begin position="480"/>
        <end position="501"/>
    </location>
</feature>
<feature type="chain" id="PRO_5012706107" evidence="3">
    <location>
        <begin position="19"/>
        <end position="957"/>
    </location>
</feature>
<dbReference type="EMBL" id="LSRX01000198">
    <property type="protein sequence ID" value="OLQ04913.1"/>
    <property type="molecule type" value="Genomic_DNA"/>
</dbReference>
<evidence type="ECO:0000313" key="4">
    <source>
        <dbReference type="EMBL" id="OLQ04913.1"/>
    </source>
</evidence>
<evidence type="ECO:0000256" key="3">
    <source>
        <dbReference type="SAM" id="SignalP"/>
    </source>
</evidence>
<proteinExistence type="predicted"/>
<evidence type="ECO:0000256" key="2">
    <source>
        <dbReference type="SAM" id="Phobius"/>
    </source>
</evidence>
<gene>
    <name evidence="4" type="ORF">AK812_SmicGene11954</name>
</gene>
<feature type="region of interest" description="Disordered" evidence="1">
    <location>
        <begin position="480"/>
        <end position="540"/>
    </location>
</feature>
<feature type="transmembrane region" description="Helical" evidence="2">
    <location>
        <begin position="24"/>
        <end position="44"/>
    </location>
</feature>
<dbReference type="Proteomes" id="UP000186817">
    <property type="component" value="Unassembled WGS sequence"/>
</dbReference>
<feature type="transmembrane region" description="Helical" evidence="2">
    <location>
        <begin position="779"/>
        <end position="805"/>
    </location>
</feature>
<protein>
    <submittedName>
        <fullName evidence="4">Uncharacterized protein</fullName>
    </submittedName>
</protein>
<comment type="caution">
    <text evidence="4">The sequence shown here is derived from an EMBL/GenBank/DDBJ whole genome shotgun (WGS) entry which is preliminary data.</text>
</comment>
<feature type="region of interest" description="Disordered" evidence="1">
    <location>
        <begin position="334"/>
        <end position="400"/>
    </location>
</feature>
<keyword evidence="2" id="KW-0812">Transmembrane</keyword>
<reference evidence="4 5" key="1">
    <citation type="submission" date="2016-02" db="EMBL/GenBank/DDBJ databases">
        <title>Genome analysis of coral dinoflagellate symbionts highlights evolutionary adaptations to a symbiotic lifestyle.</title>
        <authorList>
            <person name="Aranda M."/>
            <person name="Li Y."/>
            <person name="Liew Y.J."/>
            <person name="Baumgarten S."/>
            <person name="Simakov O."/>
            <person name="Wilson M."/>
            <person name="Piel J."/>
            <person name="Ashoor H."/>
            <person name="Bougouffa S."/>
            <person name="Bajic V.B."/>
            <person name="Ryu T."/>
            <person name="Ravasi T."/>
            <person name="Bayer T."/>
            <person name="Micklem G."/>
            <person name="Kim H."/>
            <person name="Bhak J."/>
            <person name="Lajeunesse T.C."/>
            <person name="Voolstra C.R."/>
        </authorList>
    </citation>
    <scope>NUCLEOTIDE SEQUENCE [LARGE SCALE GENOMIC DNA]</scope>
    <source>
        <strain evidence="4 5">CCMP2467</strain>
    </source>
</reference>
<keyword evidence="3" id="KW-0732">Signal</keyword>
<sequence length="957" mass="101483">MIPLALLQLGSFLGEADALTGQLLHGLCMLGLLMVVFLGFRAFVDSRINRIQLHLTQALARYMQDADAKRQQLEAHAEQLLEQHIGAVLTPQAAATLLDELKTQISGNMDTATGATVDRCMKMLPEYVKTNLVHGIHYVLQAQTNPDDGSILTNMRKMYLALQPTRILAQNAQQGVPQSALDDMQGSLQLWLESQIVQKVDAVIDLLAKVQVELSAFNDTSGANHTARVSADLEKIIAFIEQLFERHESHKDRAMEASSQSHALMNHVKQTNGLANSCLNQVNQVSNSQWTHSDQLAGLQESLREQDDKLKKQSDAFSKVQGQLEKVILKLTPAMPTKAPPPPAPGTSTPPSAASSSTPTPPAPQALDAGAPYRATPGMQPATHGNGSTGDPSERSDGPTSAIILNVTNLWRSLTAIALARLREWTKGPFTLVSIRLVTQMQLLLVTVILIANMLLRQEVEQLRAQNAVGLWSFELTDADNTGNTPSGQESTNASDTQGGSPHTGPLGAKHASNAAITPGSPLPMKRSQRPSPHGEHPHDDAWLQLDLAVAKPSLHILACRPLAASSVVGVEVECGGFCLDSQGQGQQTLLGCIVMAVAIAILAMLAEVMAEATSSTASLRGASAVRELQQTPADQVPVRDSDEAVAPRCLPGYVDVTGGQAFFWSCAFHCDGGQYYATAGCMCACLTPEQRDRLESQGDAGFTPGGTGTGQSSGILITARSTIGPPPAGDPVVEIPVGPFGGDGRPGVAPPAVDSYVMKQDDQPIFQAETSPEEEGNLSLAVIALIGGLLLVIAAAVALICALWSSIAHGKPRRTKVMVQLPRFSPHVPVEKCPQPPAELRSTASAPTLAQAVSLHKLQEPAIRVSWNSSNVSGESQGPSRPAQWQHLRVPDGDRKLKGSPSSKTSATSTCSGGASGTSSLSSGSWATKSEQGGRPQLGFSGKTSRVHPSARQVFM</sequence>